<dbReference type="GO" id="GO:0006777">
    <property type="term" value="P:Mo-molybdopterin cofactor biosynthetic process"/>
    <property type="evidence" value="ECO:0007669"/>
    <property type="project" value="UniProtKB-KW"/>
</dbReference>
<dbReference type="CDD" id="cd00754">
    <property type="entry name" value="Ubl_MoaD"/>
    <property type="match status" value="1"/>
</dbReference>
<comment type="similarity">
    <text evidence="2">Belongs to the MoaE family.</text>
</comment>
<evidence type="ECO:0000256" key="4">
    <source>
        <dbReference type="ARBA" id="ARBA00013858"/>
    </source>
</evidence>
<dbReference type="PANTHER" id="PTHR23404">
    <property type="entry name" value="MOLYBDOPTERIN SYNTHASE RELATED"/>
    <property type="match status" value="1"/>
</dbReference>
<evidence type="ECO:0000256" key="8">
    <source>
        <dbReference type="ARBA" id="ARBA00029745"/>
    </source>
</evidence>
<dbReference type="InterPro" id="IPR012675">
    <property type="entry name" value="Beta-grasp_dom_sf"/>
</dbReference>
<evidence type="ECO:0000256" key="2">
    <source>
        <dbReference type="ARBA" id="ARBA00005426"/>
    </source>
</evidence>
<comment type="pathway">
    <text evidence="1">Cofactor biosynthesis; molybdopterin biosynthesis.</text>
</comment>
<evidence type="ECO:0000256" key="12">
    <source>
        <dbReference type="ARBA" id="ARBA00049878"/>
    </source>
</evidence>
<comment type="subunit">
    <text evidence="7">Heterotetramer of 2 MoaD subunits and 2 MoaE subunits. Also stable as homodimer. The enzyme changes between these two forms during catalysis.</text>
</comment>
<comment type="catalytic activity">
    <reaction evidence="12">
        <text>2 [molybdopterin-synthase sulfur-carrier protein]-C-terminal-Gly-aminoethanethioate + cyclic pyranopterin phosphate + H2O = molybdopterin + 2 [molybdopterin-synthase sulfur-carrier protein]-C-terminal Gly-Gly + 2 H(+)</text>
        <dbReference type="Rhea" id="RHEA:26333"/>
        <dbReference type="Rhea" id="RHEA-COMP:12202"/>
        <dbReference type="Rhea" id="RHEA-COMP:19907"/>
        <dbReference type="ChEBI" id="CHEBI:15377"/>
        <dbReference type="ChEBI" id="CHEBI:15378"/>
        <dbReference type="ChEBI" id="CHEBI:58698"/>
        <dbReference type="ChEBI" id="CHEBI:59648"/>
        <dbReference type="ChEBI" id="CHEBI:90778"/>
        <dbReference type="ChEBI" id="CHEBI:232372"/>
        <dbReference type="EC" id="2.8.1.12"/>
    </reaction>
</comment>
<dbReference type="Gene3D" id="3.10.20.30">
    <property type="match status" value="1"/>
</dbReference>
<dbReference type="GO" id="GO:0030366">
    <property type="term" value="F:molybdopterin synthase activity"/>
    <property type="evidence" value="ECO:0007669"/>
    <property type="project" value="UniProtKB-EC"/>
</dbReference>
<comment type="caution">
    <text evidence="13">The sequence shown here is derived from an EMBL/GenBank/DDBJ whole genome shotgun (WGS) entry which is preliminary data.</text>
</comment>
<dbReference type="CDD" id="cd00756">
    <property type="entry name" value="MoaE"/>
    <property type="match status" value="1"/>
</dbReference>
<dbReference type="SUPFAM" id="SSF54690">
    <property type="entry name" value="Molybdopterin synthase subunit MoaE"/>
    <property type="match status" value="1"/>
</dbReference>
<organism evidence="13 14">
    <name type="scientific">Paenibacillus oceani</name>
    <dbReference type="NCBI Taxonomy" id="2772510"/>
    <lineage>
        <taxon>Bacteria</taxon>
        <taxon>Bacillati</taxon>
        <taxon>Bacillota</taxon>
        <taxon>Bacilli</taxon>
        <taxon>Bacillales</taxon>
        <taxon>Paenibacillaceae</taxon>
        <taxon>Paenibacillus</taxon>
    </lineage>
</organism>
<dbReference type="Pfam" id="PF02391">
    <property type="entry name" value="MoaE"/>
    <property type="match status" value="1"/>
</dbReference>
<evidence type="ECO:0000313" key="13">
    <source>
        <dbReference type="EMBL" id="MBD2866193.1"/>
    </source>
</evidence>
<evidence type="ECO:0000256" key="10">
    <source>
        <dbReference type="ARBA" id="ARBA00030781"/>
    </source>
</evidence>
<gene>
    <name evidence="13" type="ORF">IDH45_29885</name>
</gene>
<dbReference type="Proteomes" id="UP000639396">
    <property type="component" value="Unassembled WGS sequence"/>
</dbReference>
<dbReference type="SUPFAM" id="SSF54285">
    <property type="entry name" value="MoaD/ThiS"/>
    <property type="match status" value="1"/>
</dbReference>
<keyword evidence="6" id="KW-0501">Molybdenum cofactor biosynthesis</keyword>
<dbReference type="FunFam" id="3.90.1170.40:FF:000003">
    <property type="entry name" value="Molybdopterin converting factor subunit 2"/>
    <property type="match status" value="1"/>
</dbReference>
<evidence type="ECO:0000256" key="11">
    <source>
        <dbReference type="ARBA" id="ARBA00032474"/>
    </source>
</evidence>
<evidence type="ECO:0000256" key="7">
    <source>
        <dbReference type="ARBA" id="ARBA00026066"/>
    </source>
</evidence>
<dbReference type="EC" id="2.8.1.12" evidence="3"/>
<protein>
    <recommendedName>
        <fullName evidence="4">Molybdopterin synthase catalytic subunit</fullName>
        <ecNumber evidence="3">2.8.1.12</ecNumber>
    </recommendedName>
    <alternativeName>
        <fullName evidence="10">MPT synthase subunit 2</fullName>
    </alternativeName>
    <alternativeName>
        <fullName evidence="8">Molybdenum cofactor biosynthesis protein E</fullName>
    </alternativeName>
    <alternativeName>
        <fullName evidence="9">Molybdopterin-converting factor large subunit</fullName>
    </alternativeName>
    <alternativeName>
        <fullName evidence="11">Molybdopterin-converting factor subunit 2</fullName>
    </alternativeName>
</protein>
<dbReference type="InterPro" id="IPR016155">
    <property type="entry name" value="Mopterin_synth/thiamin_S_b"/>
</dbReference>
<dbReference type="Gene3D" id="3.90.1170.40">
    <property type="entry name" value="Molybdopterin biosynthesis MoaE subunit"/>
    <property type="match status" value="1"/>
</dbReference>
<evidence type="ECO:0000256" key="6">
    <source>
        <dbReference type="ARBA" id="ARBA00023150"/>
    </source>
</evidence>
<keyword evidence="5" id="KW-0808">Transferase</keyword>
<evidence type="ECO:0000256" key="5">
    <source>
        <dbReference type="ARBA" id="ARBA00022679"/>
    </source>
</evidence>
<sequence>MQLVVRVFAGLSDALGASTVTIDIHGETLTGAELKELLSRAYPAAGGLIRTAFIAKNQAYASDSDLLFVTDEIAVIPPVSGGQQEPALRSSVVDESLGLHRITTSPLTADEVSVKVADDEHGASLVFIGTTRRTTLGQRTVLLEYEAYVPMALKTLQQISDEIRSRWPGSLTAISHRIGTVPVGETSVVIAVSTPHRADCYEASRYAIERLKEIVPIWKKEVWEDGSQWKGPQSGPWNPMRTT</sequence>
<dbReference type="AlphaFoldDB" id="A0A927H396"/>
<dbReference type="EMBL" id="JACXJA010000054">
    <property type="protein sequence ID" value="MBD2866193.1"/>
    <property type="molecule type" value="Genomic_DNA"/>
</dbReference>
<accession>A0A927H396</accession>
<evidence type="ECO:0000256" key="1">
    <source>
        <dbReference type="ARBA" id="ARBA00005046"/>
    </source>
</evidence>
<keyword evidence="14" id="KW-1185">Reference proteome</keyword>
<evidence type="ECO:0000256" key="3">
    <source>
        <dbReference type="ARBA" id="ARBA00011950"/>
    </source>
</evidence>
<reference evidence="13" key="1">
    <citation type="submission" date="2020-09" db="EMBL/GenBank/DDBJ databases">
        <title>A novel bacterium of genus Paenibacillus, isolated from South China Sea.</title>
        <authorList>
            <person name="Huang H."/>
            <person name="Mo K."/>
            <person name="Hu Y."/>
        </authorList>
    </citation>
    <scope>NUCLEOTIDE SEQUENCE</scope>
    <source>
        <strain evidence="13">IB182363</strain>
    </source>
</reference>
<proteinExistence type="inferred from homology"/>
<name>A0A927H396_9BACL</name>
<evidence type="ECO:0000256" key="9">
    <source>
        <dbReference type="ARBA" id="ARBA00030407"/>
    </source>
</evidence>
<dbReference type="RefSeq" id="WP_190931814.1">
    <property type="nucleotide sequence ID" value="NZ_JACXJA010000054.1"/>
</dbReference>
<dbReference type="InterPro" id="IPR003749">
    <property type="entry name" value="ThiS/MoaD-like"/>
</dbReference>
<dbReference type="InterPro" id="IPR036563">
    <property type="entry name" value="MoaE_sf"/>
</dbReference>
<dbReference type="InterPro" id="IPR003448">
    <property type="entry name" value="Mopterin_biosynth_MoaE"/>
</dbReference>
<dbReference type="Pfam" id="PF02597">
    <property type="entry name" value="ThiS"/>
    <property type="match status" value="1"/>
</dbReference>
<evidence type="ECO:0000313" key="14">
    <source>
        <dbReference type="Proteomes" id="UP000639396"/>
    </source>
</evidence>